<feature type="compositionally biased region" description="Basic and acidic residues" evidence="1">
    <location>
        <begin position="55"/>
        <end position="68"/>
    </location>
</feature>
<feature type="compositionally biased region" description="Low complexity" evidence="1">
    <location>
        <begin position="19"/>
        <end position="38"/>
    </location>
</feature>
<protein>
    <submittedName>
        <fullName evidence="2">Uncharacterized protein</fullName>
    </submittedName>
</protein>
<evidence type="ECO:0000256" key="1">
    <source>
        <dbReference type="SAM" id="MobiDB-lite"/>
    </source>
</evidence>
<dbReference type="AlphaFoldDB" id="A0A023FN27"/>
<feature type="region of interest" description="Disordered" evidence="1">
    <location>
        <begin position="106"/>
        <end position="129"/>
    </location>
</feature>
<dbReference type="PANTHER" id="PTHR38338:SF1">
    <property type="entry name" value="AGAP013079-PA"/>
    <property type="match status" value="1"/>
</dbReference>
<dbReference type="EMBL" id="GBBK01001320">
    <property type="protein sequence ID" value="JAC23162.1"/>
    <property type="molecule type" value="mRNA"/>
</dbReference>
<feature type="region of interest" description="Disordered" evidence="1">
    <location>
        <begin position="18"/>
        <end position="88"/>
    </location>
</feature>
<reference evidence="2" key="1">
    <citation type="submission" date="2014-03" db="EMBL/GenBank/DDBJ databases">
        <title>The sialotranscriptome of Amblyomma triste, Amblyomma parvum and Amblyomma cajennense ticks, uncovered by 454-based RNA-seq.</title>
        <authorList>
            <person name="Garcia G.R."/>
            <person name="Gardinassi L.G."/>
            <person name="Ribeiro J.M."/>
            <person name="Anatriello E."/>
            <person name="Ferreira B.R."/>
            <person name="Moreira H.N."/>
            <person name="Mafra C."/>
            <person name="Olegario M.M."/>
            <person name="Szabo P.J."/>
            <person name="Miranda-Santos I.K."/>
            <person name="Maruyama S.R."/>
        </authorList>
    </citation>
    <scope>NUCLEOTIDE SEQUENCE</scope>
    <source>
        <strain evidence="2">Uberlandia</strain>
        <tissue evidence="2">Salivary glands</tissue>
    </source>
</reference>
<name>A0A023FN27_AMBCJ</name>
<accession>A0A023FN27</accession>
<proteinExistence type="evidence at transcript level"/>
<feature type="compositionally biased region" description="Low complexity" evidence="1">
    <location>
        <begin position="112"/>
        <end position="121"/>
    </location>
</feature>
<sequence>MAFMMPVVKNDYMIYQQNSGSSKSRRSSSCSMSSRASRGPASGQTSLSCSPGSDVEERLRAVESERGTRRVSRCSEVPVAPRSASQSSLYKKFHSRVVDKLRKTLRSKDDSVVSTEDTSVVQKNGLASS</sequence>
<feature type="compositionally biased region" description="Polar residues" evidence="1">
    <location>
        <begin position="42"/>
        <end position="51"/>
    </location>
</feature>
<evidence type="ECO:0000313" key="2">
    <source>
        <dbReference type="EMBL" id="JAC23162.1"/>
    </source>
</evidence>
<organism evidence="2">
    <name type="scientific">Amblyomma cajennense</name>
    <name type="common">Cayenne tick</name>
    <name type="synonym">Acarus cajennensis</name>
    <dbReference type="NCBI Taxonomy" id="34607"/>
    <lineage>
        <taxon>Eukaryota</taxon>
        <taxon>Metazoa</taxon>
        <taxon>Ecdysozoa</taxon>
        <taxon>Arthropoda</taxon>
        <taxon>Chelicerata</taxon>
        <taxon>Arachnida</taxon>
        <taxon>Acari</taxon>
        <taxon>Parasitiformes</taxon>
        <taxon>Ixodida</taxon>
        <taxon>Ixodoidea</taxon>
        <taxon>Ixodidae</taxon>
        <taxon>Amblyomminae</taxon>
        <taxon>Amblyomma</taxon>
    </lineage>
</organism>
<dbReference type="PANTHER" id="PTHR38338">
    <property type="entry name" value="AGAP013079-PA"/>
    <property type="match status" value="1"/>
</dbReference>